<dbReference type="Gene3D" id="3.20.20.370">
    <property type="entry name" value="Glycoside hydrolase/deacetylase"/>
    <property type="match status" value="1"/>
</dbReference>
<proteinExistence type="predicted"/>
<dbReference type="Proteomes" id="UP000644756">
    <property type="component" value="Unassembled WGS sequence"/>
</dbReference>
<dbReference type="CDD" id="cd10967">
    <property type="entry name" value="CE4_GLA_like_6s"/>
    <property type="match status" value="1"/>
</dbReference>
<dbReference type="GO" id="GO:0005975">
    <property type="term" value="P:carbohydrate metabolic process"/>
    <property type="evidence" value="ECO:0007669"/>
    <property type="project" value="InterPro"/>
</dbReference>
<dbReference type="PANTHER" id="PTHR34216:SF11">
    <property type="entry name" value="CHITOOLIGOSACCHARIDE DEACETYLASE"/>
    <property type="match status" value="1"/>
</dbReference>
<dbReference type="PANTHER" id="PTHR34216">
    <property type="match status" value="1"/>
</dbReference>
<dbReference type="Pfam" id="PF01522">
    <property type="entry name" value="Polysacc_deac_1"/>
    <property type="match status" value="1"/>
</dbReference>
<evidence type="ECO:0000256" key="1">
    <source>
        <dbReference type="ARBA" id="ARBA00022729"/>
    </source>
</evidence>
<accession>A0A917D771</accession>
<evidence type="ECO:0000313" key="4">
    <source>
        <dbReference type="Proteomes" id="UP000644756"/>
    </source>
</evidence>
<sequence length="266" mass="30880">MPKVTMTFPEGKHKVLTMSYDDGRAADRRLVDLFNKYGIKATFHINSGMLGEGDRIPSEELEALYRGHEVSAHTLTHPTIARCPNEQIVFEIVEDRTNLERIVGYPVKGLSYPNGSFNKQIKEMLPHLGIEYARSVESHGSFMMPDDYMEWRPTCHHKSNLLKLAEDFIRLHKKQYLYMMYVWGHSYEFDLDHNWELMERFCELIGMREDIWFATNIEIIHYINAFGRLQFSASMAFVYNPSFASVWLEVDGAVREVKGGTQVSLV</sequence>
<feature type="domain" description="NodB homology" evidence="2">
    <location>
        <begin position="12"/>
        <end position="266"/>
    </location>
</feature>
<evidence type="ECO:0000313" key="3">
    <source>
        <dbReference type="EMBL" id="GGG13196.1"/>
    </source>
</evidence>
<comment type="caution">
    <text evidence="3">The sequence shown here is derived from an EMBL/GenBank/DDBJ whole genome shotgun (WGS) entry which is preliminary data.</text>
</comment>
<keyword evidence="4" id="KW-1185">Reference proteome</keyword>
<dbReference type="AlphaFoldDB" id="A0A917D771"/>
<evidence type="ECO:0000259" key="2">
    <source>
        <dbReference type="PROSITE" id="PS51677"/>
    </source>
</evidence>
<protein>
    <submittedName>
        <fullName evidence="3">Polysaccharide deacetylase</fullName>
    </submittedName>
</protein>
<dbReference type="EMBL" id="BMGR01000011">
    <property type="protein sequence ID" value="GGG13196.1"/>
    <property type="molecule type" value="Genomic_DNA"/>
</dbReference>
<dbReference type="InterPro" id="IPR011330">
    <property type="entry name" value="Glyco_hydro/deAcase_b/a-brl"/>
</dbReference>
<dbReference type="PROSITE" id="PS51677">
    <property type="entry name" value="NODB"/>
    <property type="match status" value="1"/>
</dbReference>
<dbReference type="InterPro" id="IPR002509">
    <property type="entry name" value="NODB_dom"/>
</dbReference>
<keyword evidence="1" id="KW-0732">Signal</keyword>
<name>A0A917D771_9BACL</name>
<reference evidence="3" key="1">
    <citation type="journal article" date="2014" name="Int. J. Syst. Evol. Microbiol.">
        <title>Complete genome sequence of Corynebacterium casei LMG S-19264T (=DSM 44701T), isolated from a smear-ripened cheese.</title>
        <authorList>
            <consortium name="US DOE Joint Genome Institute (JGI-PGF)"/>
            <person name="Walter F."/>
            <person name="Albersmeier A."/>
            <person name="Kalinowski J."/>
            <person name="Ruckert C."/>
        </authorList>
    </citation>
    <scope>NUCLEOTIDE SEQUENCE</scope>
    <source>
        <strain evidence="3">CGMCC 1.12987</strain>
    </source>
</reference>
<dbReference type="RefSeq" id="WP_188532148.1">
    <property type="nucleotide sequence ID" value="NZ_BMGR01000011.1"/>
</dbReference>
<reference evidence="3" key="2">
    <citation type="submission" date="2020-09" db="EMBL/GenBank/DDBJ databases">
        <authorList>
            <person name="Sun Q."/>
            <person name="Zhou Y."/>
        </authorList>
    </citation>
    <scope>NUCLEOTIDE SEQUENCE</scope>
    <source>
        <strain evidence="3">CGMCC 1.12987</strain>
    </source>
</reference>
<dbReference type="SUPFAM" id="SSF88713">
    <property type="entry name" value="Glycoside hydrolase/deacetylase"/>
    <property type="match status" value="1"/>
</dbReference>
<gene>
    <name evidence="3" type="ORF">GCM10010916_32650</name>
</gene>
<dbReference type="GO" id="GO:0016810">
    <property type="term" value="F:hydrolase activity, acting on carbon-nitrogen (but not peptide) bonds"/>
    <property type="evidence" value="ECO:0007669"/>
    <property type="project" value="InterPro"/>
</dbReference>
<dbReference type="InterPro" id="IPR051398">
    <property type="entry name" value="Polysacch_Deacetylase"/>
</dbReference>
<organism evidence="3 4">
    <name type="scientific">Paenibacillus abyssi</name>
    <dbReference type="NCBI Taxonomy" id="1340531"/>
    <lineage>
        <taxon>Bacteria</taxon>
        <taxon>Bacillati</taxon>
        <taxon>Bacillota</taxon>
        <taxon>Bacilli</taxon>
        <taxon>Bacillales</taxon>
        <taxon>Paenibacillaceae</taxon>
        <taxon>Paenibacillus</taxon>
    </lineage>
</organism>